<evidence type="ECO:0000313" key="2">
    <source>
        <dbReference type="Proteomes" id="UP000595362"/>
    </source>
</evidence>
<gene>
    <name evidence="1" type="ORF">HYS17_09010</name>
</gene>
<dbReference type="AlphaFoldDB" id="A0A7T5R1B6"/>
<proteinExistence type="predicted"/>
<evidence type="ECO:0000313" key="1">
    <source>
        <dbReference type="EMBL" id="QQG35651.1"/>
    </source>
</evidence>
<dbReference type="EMBL" id="CP066681">
    <property type="protein sequence ID" value="QQG35651.1"/>
    <property type="molecule type" value="Genomic_DNA"/>
</dbReference>
<reference evidence="1 2" key="1">
    <citation type="submission" date="2020-07" db="EMBL/GenBank/DDBJ databases">
        <title>Huge and variable diversity of episymbiotic CPR bacteria and DPANN archaea in groundwater ecosystems.</title>
        <authorList>
            <person name="He C.Y."/>
            <person name="Keren R."/>
            <person name="Whittaker M."/>
            <person name="Farag I.F."/>
            <person name="Doudna J."/>
            <person name="Cate J.H.D."/>
            <person name="Banfield J.F."/>
        </authorList>
    </citation>
    <scope>NUCLEOTIDE SEQUENCE [LARGE SCALE GENOMIC DNA]</scope>
    <source>
        <strain evidence="1">NC_groundwater_70_Ag_B-0.1um_54_66</strain>
    </source>
</reference>
<dbReference type="Proteomes" id="UP000595362">
    <property type="component" value="Chromosome"/>
</dbReference>
<organism evidence="1 2">
    <name type="scientific">Micavibrio aeruginosavorus</name>
    <dbReference type="NCBI Taxonomy" id="349221"/>
    <lineage>
        <taxon>Bacteria</taxon>
        <taxon>Pseudomonadati</taxon>
        <taxon>Bdellovibrionota</taxon>
        <taxon>Bdellovibrionia</taxon>
        <taxon>Bdellovibrionales</taxon>
        <taxon>Pseudobdellovibrionaceae</taxon>
        <taxon>Micavibrio</taxon>
    </lineage>
</organism>
<protein>
    <submittedName>
        <fullName evidence="1">Uncharacterized protein</fullName>
    </submittedName>
</protein>
<sequence length="122" mass="13943">MTTIRHPGIDMIENIRSRGDLTDEQILSRMHTEKAALNLAMHKTSPALLKSEDISMLRKYEVGIAYIRIVDPENPARINALREAIKGNNPTGQPNDSLLYERRKEYALKDNRPGERLSIIFD</sequence>
<accession>A0A7T5R1B6</accession>
<name>A0A7T5R1B6_9BACT</name>